<keyword evidence="2" id="KW-0804">Transcription</keyword>
<keyword evidence="5" id="KW-1185">Reference proteome</keyword>
<sequence length="117" mass="12770">MAHTDRLLRALDGLGLDANTTMHAVVSLLSFVRGAAVSLEAEEQARTETGITDDDWMRARGVELERLFASGAYPTLGKVVGQPGLDMDLDSIFEFGVRRQLDGLAALVLRAREGRRD</sequence>
<gene>
    <name evidence="4" type="ORF">GCM10009850_118810</name>
</gene>
<dbReference type="Gene3D" id="1.10.357.10">
    <property type="entry name" value="Tetracycline Repressor, domain 2"/>
    <property type="match status" value="1"/>
</dbReference>
<keyword evidence="1" id="KW-0805">Transcription regulation</keyword>
<evidence type="ECO:0000313" key="4">
    <source>
        <dbReference type="EMBL" id="GAA2216412.1"/>
    </source>
</evidence>
<dbReference type="Proteomes" id="UP001499843">
    <property type="component" value="Unassembled WGS sequence"/>
</dbReference>
<reference evidence="4 5" key="1">
    <citation type="journal article" date="2019" name="Int. J. Syst. Evol. Microbiol.">
        <title>The Global Catalogue of Microorganisms (GCM) 10K type strain sequencing project: providing services to taxonomists for standard genome sequencing and annotation.</title>
        <authorList>
            <consortium name="The Broad Institute Genomics Platform"/>
            <consortium name="The Broad Institute Genome Sequencing Center for Infectious Disease"/>
            <person name="Wu L."/>
            <person name="Ma J."/>
        </authorList>
    </citation>
    <scope>NUCLEOTIDE SEQUENCE [LARGE SCALE GENOMIC DNA]</scope>
    <source>
        <strain evidence="4 5">JCM 16114</strain>
    </source>
</reference>
<dbReference type="Pfam" id="PF02909">
    <property type="entry name" value="TetR_C_1"/>
    <property type="match status" value="1"/>
</dbReference>
<dbReference type="InterPro" id="IPR036271">
    <property type="entry name" value="Tet_transcr_reg_TetR-rel_C_sf"/>
</dbReference>
<dbReference type="InterPro" id="IPR004111">
    <property type="entry name" value="Repressor_TetR_C"/>
</dbReference>
<evidence type="ECO:0000259" key="3">
    <source>
        <dbReference type="Pfam" id="PF02909"/>
    </source>
</evidence>
<dbReference type="RefSeq" id="WP_344495986.1">
    <property type="nucleotide sequence ID" value="NZ_BAAAQX010000068.1"/>
</dbReference>
<evidence type="ECO:0000313" key="5">
    <source>
        <dbReference type="Proteomes" id="UP001499843"/>
    </source>
</evidence>
<feature type="domain" description="Tetracycline repressor TetR C-terminal" evidence="3">
    <location>
        <begin position="1"/>
        <end position="107"/>
    </location>
</feature>
<dbReference type="EMBL" id="BAAAQX010000068">
    <property type="protein sequence ID" value="GAA2216412.1"/>
    <property type="molecule type" value="Genomic_DNA"/>
</dbReference>
<evidence type="ECO:0000256" key="1">
    <source>
        <dbReference type="ARBA" id="ARBA00023015"/>
    </source>
</evidence>
<organism evidence="4 5">
    <name type="scientific">Nonomuraea monospora</name>
    <dbReference type="NCBI Taxonomy" id="568818"/>
    <lineage>
        <taxon>Bacteria</taxon>
        <taxon>Bacillati</taxon>
        <taxon>Actinomycetota</taxon>
        <taxon>Actinomycetes</taxon>
        <taxon>Streptosporangiales</taxon>
        <taxon>Streptosporangiaceae</taxon>
        <taxon>Nonomuraea</taxon>
    </lineage>
</organism>
<protein>
    <recommendedName>
        <fullName evidence="3">Tetracycline repressor TetR C-terminal domain-containing protein</fullName>
    </recommendedName>
</protein>
<proteinExistence type="predicted"/>
<accession>A0ABN3D3N4</accession>
<comment type="caution">
    <text evidence="4">The sequence shown here is derived from an EMBL/GenBank/DDBJ whole genome shotgun (WGS) entry which is preliminary data.</text>
</comment>
<name>A0ABN3D3N4_9ACTN</name>
<evidence type="ECO:0000256" key="2">
    <source>
        <dbReference type="ARBA" id="ARBA00023163"/>
    </source>
</evidence>
<dbReference type="SUPFAM" id="SSF48498">
    <property type="entry name" value="Tetracyclin repressor-like, C-terminal domain"/>
    <property type="match status" value="1"/>
</dbReference>